<dbReference type="AlphaFoldDB" id="A0A816X6N5"/>
<dbReference type="EMBL" id="HG994356">
    <property type="protein sequence ID" value="CAF2143130.1"/>
    <property type="molecule type" value="Genomic_DNA"/>
</dbReference>
<organism evidence="1">
    <name type="scientific">Brassica napus</name>
    <name type="common">Rape</name>
    <dbReference type="NCBI Taxonomy" id="3708"/>
    <lineage>
        <taxon>Eukaryota</taxon>
        <taxon>Viridiplantae</taxon>
        <taxon>Streptophyta</taxon>
        <taxon>Embryophyta</taxon>
        <taxon>Tracheophyta</taxon>
        <taxon>Spermatophyta</taxon>
        <taxon>Magnoliopsida</taxon>
        <taxon>eudicotyledons</taxon>
        <taxon>Gunneridae</taxon>
        <taxon>Pentapetalae</taxon>
        <taxon>rosids</taxon>
        <taxon>malvids</taxon>
        <taxon>Brassicales</taxon>
        <taxon>Brassicaceae</taxon>
        <taxon>Brassiceae</taxon>
        <taxon>Brassica</taxon>
    </lineage>
</organism>
<name>A0A816X6N5_BRANA</name>
<evidence type="ECO:0000313" key="1">
    <source>
        <dbReference type="EMBL" id="CAF2143130.1"/>
    </source>
</evidence>
<sequence length="38" mass="4554">MKGNRRLPCNHFTSGILHKSEETWFILWKPRARTMVVL</sequence>
<reference evidence="1" key="1">
    <citation type="submission" date="2021-01" db="EMBL/GenBank/DDBJ databases">
        <authorList>
            <consortium name="Genoscope - CEA"/>
            <person name="William W."/>
        </authorList>
    </citation>
    <scope>NUCLEOTIDE SEQUENCE</scope>
</reference>
<dbReference type="Proteomes" id="UP001295469">
    <property type="component" value="Chromosome A02"/>
</dbReference>
<accession>A0A816X6N5</accession>
<gene>
    <name evidence="1" type="ORF">DARMORV10_A02P32960.1</name>
</gene>
<proteinExistence type="predicted"/>
<protein>
    <submittedName>
        <fullName evidence="1">(rape) hypothetical protein</fullName>
    </submittedName>
</protein>